<dbReference type="EMBL" id="VUJU01007981">
    <property type="protein sequence ID" value="KAF0737200.1"/>
    <property type="molecule type" value="Genomic_DNA"/>
</dbReference>
<feature type="signal peptide" evidence="1">
    <location>
        <begin position="1"/>
        <end position="22"/>
    </location>
</feature>
<protein>
    <recommendedName>
        <fullName evidence="4">DUF4806 domain-containing protein</fullName>
    </recommendedName>
</protein>
<keyword evidence="1" id="KW-0732">Signal</keyword>
<reference evidence="2 3" key="1">
    <citation type="submission" date="2019-08" db="EMBL/GenBank/DDBJ databases">
        <title>Whole genome of Aphis craccivora.</title>
        <authorList>
            <person name="Voronova N.V."/>
            <person name="Shulinski R.S."/>
            <person name="Bandarenka Y.V."/>
            <person name="Zhorov D.G."/>
            <person name="Warner D."/>
        </authorList>
    </citation>
    <scope>NUCLEOTIDE SEQUENCE [LARGE SCALE GENOMIC DNA]</scope>
    <source>
        <strain evidence="2">180601</strain>
        <tissue evidence="2">Whole Body</tissue>
    </source>
</reference>
<dbReference type="Proteomes" id="UP000478052">
    <property type="component" value="Unassembled WGS sequence"/>
</dbReference>
<evidence type="ECO:0000256" key="1">
    <source>
        <dbReference type="SAM" id="SignalP"/>
    </source>
</evidence>
<organism evidence="2 3">
    <name type="scientific">Aphis craccivora</name>
    <name type="common">Cowpea aphid</name>
    <dbReference type="NCBI Taxonomy" id="307492"/>
    <lineage>
        <taxon>Eukaryota</taxon>
        <taxon>Metazoa</taxon>
        <taxon>Ecdysozoa</taxon>
        <taxon>Arthropoda</taxon>
        <taxon>Hexapoda</taxon>
        <taxon>Insecta</taxon>
        <taxon>Pterygota</taxon>
        <taxon>Neoptera</taxon>
        <taxon>Paraneoptera</taxon>
        <taxon>Hemiptera</taxon>
        <taxon>Sternorrhyncha</taxon>
        <taxon>Aphidomorpha</taxon>
        <taxon>Aphidoidea</taxon>
        <taxon>Aphididae</taxon>
        <taxon>Aphidini</taxon>
        <taxon>Aphis</taxon>
        <taxon>Aphis</taxon>
    </lineage>
</organism>
<keyword evidence="3" id="KW-1185">Reference proteome</keyword>
<evidence type="ECO:0008006" key="4">
    <source>
        <dbReference type="Google" id="ProtNLM"/>
    </source>
</evidence>
<proteinExistence type="predicted"/>
<evidence type="ECO:0000313" key="3">
    <source>
        <dbReference type="Proteomes" id="UP000478052"/>
    </source>
</evidence>
<comment type="caution">
    <text evidence="2">The sequence shown here is derived from an EMBL/GenBank/DDBJ whole genome shotgun (WGS) entry which is preliminary data.</text>
</comment>
<evidence type="ECO:0000313" key="2">
    <source>
        <dbReference type="EMBL" id="KAF0737200.1"/>
    </source>
</evidence>
<gene>
    <name evidence="2" type="ORF">FWK35_00020511</name>
</gene>
<accession>A0A6G0XAT6</accession>
<feature type="chain" id="PRO_5026254756" description="DUF4806 domain-containing protein" evidence="1">
    <location>
        <begin position="23"/>
        <end position="323"/>
    </location>
</feature>
<name>A0A6G0XAT6_APHCR</name>
<sequence length="323" mass="36902">MLLLTIKMWTVAIFTATNEVAAVPTAWIISQNCNSKIEMCWWPNVKNSSTFKKNKTIKTNQLPILPLDIYTNNKVNTEKIKPSLITINKDLFHNASDNLLNNLTNDLFLNTTNSSRSSLPSNKSPSLFSSKISSESSDKFQIFMKYSYVKIAKICKITNTTLSLPSMQQKIANNLEIIGNHLVTISGEWSGRKLVELPKIEGCLRHLLPLITMEHYHVLVNMLNFFEHKQKLVSTVISRVLDIIISKQLLMEFTFKGTKTKPAFFESVLFKILDEVTAGLRKTKVMPGELETFDTKLSDLVKHAKRNYEIMMKKYSNINAEYK</sequence>
<dbReference type="AlphaFoldDB" id="A0A6G0XAT6"/>